<accession>A0A067BLK5</accession>
<gene>
    <name evidence="2" type="ORF">SPRG_16983</name>
</gene>
<protein>
    <submittedName>
        <fullName evidence="2">Uncharacterized protein</fullName>
    </submittedName>
</protein>
<dbReference type="OrthoDB" id="74175at2759"/>
<dbReference type="GeneID" id="24138556"/>
<feature type="region of interest" description="Disordered" evidence="1">
    <location>
        <begin position="62"/>
        <end position="81"/>
    </location>
</feature>
<evidence type="ECO:0000256" key="1">
    <source>
        <dbReference type="SAM" id="MobiDB-lite"/>
    </source>
</evidence>
<sequence>MRRQGSKKTYYMAKNRDDFVAVRVIEENVPERLLSIDAFDILCLAKLHRMTVLWAAKAKDSAPFDDATPAKTPSIRLHPKKETQSGLRMILKGTIELTAILQEQLFELQSKGWNSNTAKALVAPHHAS</sequence>
<dbReference type="AlphaFoldDB" id="A0A067BLK5"/>
<dbReference type="VEuPathDB" id="FungiDB:SPRG_16983"/>
<dbReference type="Proteomes" id="UP000030745">
    <property type="component" value="Unassembled WGS sequence"/>
</dbReference>
<dbReference type="KEGG" id="spar:SPRG_16983"/>
<evidence type="ECO:0000313" key="2">
    <source>
        <dbReference type="EMBL" id="KDO17605.1"/>
    </source>
</evidence>
<evidence type="ECO:0000313" key="3">
    <source>
        <dbReference type="Proteomes" id="UP000030745"/>
    </source>
</evidence>
<name>A0A067BLK5_SAPPC</name>
<dbReference type="EMBL" id="KK583613">
    <property type="protein sequence ID" value="KDO17605.1"/>
    <property type="molecule type" value="Genomic_DNA"/>
</dbReference>
<dbReference type="RefSeq" id="XP_012211684.1">
    <property type="nucleotide sequence ID" value="XM_012356294.1"/>
</dbReference>
<dbReference type="STRING" id="695850.A0A067BLK5"/>
<reference evidence="2 3" key="1">
    <citation type="journal article" date="2013" name="PLoS Genet.">
        <title>Distinctive expansion of potential virulence genes in the genome of the oomycete fish pathogen Saprolegnia parasitica.</title>
        <authorList>
            <person name="Jiang R.H."/>
            <person name="de Bruijn I."/>
            <person name="Haas B.J."/>
            <person name="Belmonte R."/>
            <person name="Lobach L."/>
            <person name="Christie J."/>
            <person name="van den Ackerveken G."/>
            <person name="Bottin A."/>
            <person name="Bulone V."/>
            <person name="Diaz-Moreno S.M."/>
            <person name="Dumas B."/>
            <person name="Fan L."/>
            <person name="Gaulin E."/>
            <person name="Govers F."/>
            <person name="Grenville-Briggs L.J."/>
            <person name="Horner N.R."/>
            <person name="Levin J.Z."/>
            <person name="Mammella M."/>
            <person name="Meijer H.J."/>
            <person name="Morris P."/>
            <person name="Nusbaum C."/>
            <person name="Oome S."/>
            <person name="Phillips A.J."/>
            <person name="van Rooyen D."/>
            <person name="Rzeszutek E."/>
            <person name="Saraiva M."/>
            <person name="Secombes C.J."/>
            <person name="Seidl M.F."/>
            <person name="Snel B."/>
            <person name="Stassen J.H."/>
            <person name="Sykes S."/>
            <person name="Tripathy S."/>
            <person name="van den Berg H."/>
            <person name="Vega-Arreguin J.C."/>
            <person name="Wawra S."/>
            <person name="Young S.K."/>
            <person name="Zeng Q."/>
            <person name="Dieguez-Uribeondo J."/>
            <person name="Russ C."/>
            <person name="Tyler B.M."/>
            <person name="van West P."/>
        </authorList>
    </citation>
    <scope>NUCLEOTIDE SEQUENCE [LARGE SCALE GENOMIC DNA]</scope>
    <source>
        <strain evidence="2 3">CBS 223.65</strain>
    </source>
</reference>
<proteinExistence type="predicted"/>
<organism evidence="2 3">
    <name type="scientific">Saprolegnia parasitica (strain CBS 223.65)</name>
    <dbReference type="NCBI Taxonomy" id="695850"/>
    <lineage>
        <taxon>Eukaryota</taxon>
        <taxon>Sar</taxon>
        <taxon>Stramenopiles</taxon>
        <taxon>Oomycota</taxon>
        <taxon>Saprolegniomycetes</taxon>
        <taxon>Saprolegniales</taxon>
        <taxon>Saprolegniaceae</taxon>
        <taxon>Saprolegnia</taxon>
    </lineage>
</organism>
<keyword evidence="3" id="KW-1185">Reference proteome</keyword>